<dbReference type="InterPro" id="IPR005119">
    <property type="entry name" value="LysR_subst-bd"/>
</dbReference>
<keyword evidence="7" id="KW-1185">Reference proteome</keyword>
<dbReference type="Gene3D" id="3.40.190.290">
    <property type="match status" value="1"/>
</dbReference>
<comment type="similarity">
    <text evidence="1">Belongs to the LysR transcriptional regulatory family.</text>
</comment>
<dbReference type="Proteomes" id="UP000546701">
    <property type="component" value="Unassembled WGS sequence"/>
</dbReference>
<evidence type="ECO:0000313" key="7">
    <source>
        <dbReference type="Proteomes" id="UP000546701"/>
    </source>
</evidence>
<dbReference type="InterPro" id="IPR058163">
    <property type="entry name" value="LysR-type_TF_proteobact-type"/>
</dbReference>
<sequence>MQSLNWDDIRLFLAVAREGRLQAAARTLGLDHSTVARRMNGLEAALGARLIDRSPRGVLLTHAGDLLRDHAERIEVEMIAASAAVGDDAGTIAGSVRLATPEAFGTWLVAPNVHLLHARHPTVELELAPESRSVSLSRREADIAIGLTRPPRGRVVARKLVDYRLGLYAAANYLDRHPPIDTLDAVKAHPLVWYIDELIDIPELRYFDQIVSDAPTVFRSSSIAAQQAAVANGLGIGVLHVFAAEQDSRLQRVLPEVAVTRSYWLLMHADQQRLPRIRAVVDFLDEVMRINQHRF</sequence>
<dbReference type="AlphaFoldDB" id="A0A7W9F2R3"/>
<dbReference type="Pfam" id="PF03466">
    <property type="entry name" value="LysR_substrate"/>
    <property type="match status" value="1"/>
</dbReference>
<dbReference type="PROSITE" id="PS50931">
    <property type="entry name" value="HTH_LYSR"/>
    <property type="match status" value="1"/>
</dbReference>
<proteinExistence type="inferred from homology"/>
<dbReference type="GO" id="GO:0043565">
    <property type="term" value="F:sequence-specific DNA binding"/>
    <property type="evidence" value="ECO:0007669"/>
    <property type="project" value="TreeGrafter"/>
</dbReference>
<evidence type="ECO:0000256" key="2">
    <source>
        <dbReference type="ARBA" id="ARBA00023015"/>
    </source>
</evidence>
<reference evidence="6 7" key="1">
    <citation type="submission" date="2020-08" db="EMBL/GenBank/DDBJ databases">
        <title>Genomic Encyclopedia of Type Strains, Phase IV (KMG-IV): sequencing the most valuable type-strain genomes for metagenomic binning, comparative biology and taxonomic classification.</title>
        <authorList>
            <person name="Goeker M."/>
        </authorList>
    </citation>
    <scope>NUCLEOTIDE SEQUENCE [LARGE SCALE GENOMIC DNA]</scope>
    <source>
        <strain evidence="6 7">DSM 103336</strain>
    </source>
</reference>
<evidence type="ECO:0000256" key="4">
    <source>
        <dbReference type="ARBA" id="ARBA00023163"/>
    </source>
</evidence>
<dbReference type="GO" id="GO:0006351">
    <property type="term" value="P:DNA-templated transcription"/>
    <property type="evidence" value="ECO:0007669"/>
    <property type="project" value="TreeGrafter"/>
</dbReference>
<evidence type="ECO:0000313" key="6">
    <source>
        <dbReference type="EMBL" id="MBB5730591.1"/>
    </source>
</evidence>
<keyword evidence="4" id="KW-0804">Transcription</keyword>
<dbReference type="OrthoDB" id="9798121at2"/>
<dbReference type="EMBL" id="JACIJR010000007">
    <property type="protein sequence ID" value="MBB5730591.1"/>
    <property type="molecule type" value="Genomic_DNA"/>
</dbReference>
<dbReference type="GO" id="GO:0003700">
    <property type="term" value="F:DNA-binding transcription factor activity"/>
    <property type="evidence" value="ECO:0007669"/>
    <property type="project" value="InterPro"/>
</dbReference>
<name>A0A7W9F2R3_9SPHN</name>
<gene>
    <name evidence="6" type="ORF">FHS99_003094</name>
</gene>
<dbReference type="InterPro" id="IPR036388">
    <property type="entry name" value="WH-like_DNA-bd_sf"/>
</dbReference>
<dbReference type="SUPFAM" id="SSF46785">
    <property type="entry name" value="Winged helix' DNA-binding domain"/>
    <property type="match status" value="1"/>
</dbReference>
<evidence type="ECO:0000256" key="3">
    <source>
        <dbReference type="ARBA" id="ARBA00023125"/>
    </source>
</evidence>
<keyword evidence="2" id="KW-0805">Transcription regulation</keyword>
<dbReference type="RefSeq" id="WP_157176916.1">
    <property type="nucleotide sequence ID" value="NZ_BMJP01000005.1"/>
</dbReference>
<dbReference type="PANTHER" id="PTHR30537">
    <property type="entry name" value="HTH-TYPE TRANSCRIPTIONAL REGULATOR"/>
    <property type="match status" value="1"/>
</dbReference>
<evidence type="ECO:0000256" key="1">
    <source>
        <dbReference type="ARBA" id="ARBA00009437"/>
    </source>
</evidence>
<comment type="caution">
    <text evidence="6">The sequence shown here is derived from an EMBL/GenBank/DDBJ whole genome shotgun (WGS) entry which is preliminary data.</text>
</comment>
<protein>
    <submittedName>
        <fullName evidence="6">DNA-binding transcriptional LysR family regulator</fullName>
    </submittedName>
</protein>
<dbReference type="SUPFAM" id="SSF53850">
    <property type="entry name" value="Periplasmic binding protein-like II"/>
    <property type="match status" value="1"/>
</dbReference>
<organism evidence="6 7">
    <name type="scientific">Sphingomonas prati</name>
    <dbReference type="NCBI Taxonomy" id="1843237"/>
    <lineage>
        <taxon>Bacteria</taxon>
        <taxon>Pseudomonadati</taxon>
        <taxon>Pseudomonadota</taxon>
        <taxon>Alphaproteobacteria</taxon>
        <taxon>Sphingomonadales</taxon>
        <taxon>Sphingomonadaceae</taxon>
        <taxon>Sphingomonas</taxon>
    </lineage>
</organism>
<dbReference type="Pfam" id="PF00126">
    <property type="entry name" value="HTH_1"/>
    <property type="match status" value="1"/>
</dbReference>
<dbReference type="InterPro" id="IPR000847">
    <property type="entry name" value="LysR_HTH_N"/>
</dbReference>
<keyword evidence="3 6" id="KW-0238">DNA-binding</keyword>
<accession>A0A7W9F2R3</accession>
<evidence type="ECO:0000259" key="5">
    <source>
        <dbReference type="PROSITE" id="PS50931"/>
    </source>
</evidence>
<dbReference type="PANTHER" id="PTHR30537:SF3">
    <property type="entry name" value="TRANSCRIPTIONAL REGULATORY PROTEIN"/>
    <property type="match status" value="1"/>
</dbReference>
<feature type="domain" description="HTH lysR-type" evidence="5">
    <location>
        <begin position="4"/>
        <end position="61"/>
    </location>
</feature>
<dbReference type="InterPro" id="IPR036390">
    <property type="entry name" value="WH_DNA-bd_sf"/>
</dbReference>
<dbReference type="Gene3D" id="1.10.10.10">
    <property type="entry name" value="Winged helix-like DNA-binding domain superfamily/Winged helix DNA-binding domain"/>
    <property type="match status" value="1"/>
</dbReference>